<dbReference type="InterPro" id="IPR043128">
    <property type="entry name" value="Rev_trsase/Diguanyl_cyclase"/>
</dbReference>
<feature type="domain" description="PAC" evidence="1">
    <location>
        <begin position="444"/>
        <end position="495"/>
    </location>
</feature>
<dbReference type="EMBL" id="JBIYDN010000013">
    <property type="protein sequence ID" value="MFK4444299.1"/>
    <property type="molecule type" value="Genomic_DNA"/>
</dbReference>
<proteinExistence type="predicted"/>
<dbReference type="PANTHER" id="PTHR44757">
    <property type="entry name" value="DIGUANYLATE CYCLASE DGCP"/>
    <property type="match status" value="1"/>
</dbReference>
<dbReference type="SMART" id="SM00065">
    <property type="entry name" value="GAF"/>
    <property type="match status" value="1"/>
</dbReference>
<dbReference type="Pfam" id="PF08447">
    <property type="entry name" value="PAS_3"/>
    <property type="match status" value="2"/>
</dbReference>
<dbReference type="SUPFAM" id="SSF55073">
    <property type="entry name" value="Nucleotide cyclase"/>
    <property type="match status" value="1"/>
</dbReference>
<dbReference type="Gene3D" id="3.30.70.270">
    <property type="match status" value="1"/>
</dbReference>
<dbReference type="InterPro" id="IPR013655">
    <property type="entry name" value="PAS_fold_3"/>
</dbReference>
<organism evidence="3 4">
    <name type="scientific">Caballeronia udeis</name>
    <dbReference type="NCBI Taxonomy" id="1232866"/>
    <lineage>
        <taxon>Bacteria</taxon>
        <taxon>Pseudomonadati</taxon>
        <taxon>Pseudomonadota</taxon>
        <taxon>Betaproteobacteria</taxon>
        <taxon>Burkholderiales</taxon>
        <taxon>Burkholderiaceae</taxon>
        <taxon>Caballeronia</taxon>
    </lineage>
</organism>
<dbReference type="InterPro" id="IPR052155">
    <property type="entry name" value="Biofilm_reg_signaling"/>
</dbReference>
<dbReference type="InterPro" id="IPR000700">
    <property type="entry name" value="PAS-assoc_C"/>
</dbReference>
<dbReference type="CDD" id="cd01949">
    <property type="entry name" value="GGDEF"/>
    <property type="match status" value="1"/>
</dbReference>
<dbReference type="InterPro" id="IPR029787">
    <property type="entry name" value="Nucleotide_cyclase"/>
</dbReference>
<dbReference type="Gene3D" id="3.30.450.20">
    <property type="entry name" value="PAS domain"/>
    <property type="match status" value="2"/>
</dbReference>
<dbReference type="SUPFAM" id="SSF55781">
    <property type="entry name" value="GAF domain-like"/>
    <property type="match status" value="1"/>
</dbReference>
<reference evidence="3 4" key="1">
    <citation type="submission" date="2024-10" db="EMBL/GenBank/DDBJ databases">
        <authorList>
            <person name="Deangelis K."/>
            <person name="Huntemann M."/>
            <person name="Clum A."/>
            <person name="Wang J."/>
            <person name="Palaniappan K."/>
            <person name="Ritter S."/>
            <person name="Chen I.-M."/>
            <person name="Stamatis D."/>
            <person name="Reddy T."/>
            <person name="O'Malley R."/>
            <person name="Daum C."/>
            <person name="Ng V."/>
            <person name="Ivanova N."/>
            <person name="Kyrpides N."/>
            <person name="Woyke T."/>
        </authorList>
    </citation>
    <scope>NUCLEOTIDE SEQUENCE [LARGE SCALE GENOMIC DNA]</scope>
    <source>
        <strain evidence="3 4">GAS97</strain>
    </source>
</reference>
<evidence type="ECO:0000259" key="2">
    <source>
        <dbReference type="PROSITE" id="PS50887"/>
    </source>
</evidence>
<dbReference type="PANTHER" id="PTHR44757:SF2">
    <property type="entry name" value="BIOFILM ARCHITECTURE MAINTENANCE PROTEIN MBAA"/>
    <property type="match status" value="1"/>
</dbReference>
<dbReference type="InterPro" id="IPR029016">
    <property type="entry name" value="GAF-like_dom_sf"/>
</dbReference>
<dbReference type="NCBIfam" id="TIGR00254">
    <property type="entry name" value="GGDEF"/>
    <property type="match status" value="1"/>
</dbReference>
<evidence type="ECO:0000313" key="4">
    <source>
        <dbReference type="Proteomes" id="UP001620514"/>
    </source>
</evidence>
<comment type="caution">
    <text evidence="3">The sequence shown here is derived from an EMBL/GenBank/DDBJ whole genome shotgun (WGS) entry which is preliminary data.</text>
</comment>
<dbReference type="SMART" id="SM00086">
    <property type="entry name" value="PAC"/>
    <property type="match status" value="2"/>
</dbReference>
<dbReference type="InterPro" id="IPR001610">
    <property type="entry name" value="PAC"/>
</dbReference>
<dbReference type="PROSITE" id="PS50887">
    <property type="entry name" value="GGDEF"/>
    <property type="match status" value="1"/>
</dbReference>
<dbReference type="Gene3D" id="3.30.450.40">
    <property type="match status" value="1"/>
</dbReference>
<name>A0ABW8MLP6_9BURK</name>
<sequence>MSTPVAQAGSCIKSICRSNREHLCVQCKIERLSPHAGIVVIDCMHCSQSPSTESDMLAPAKFDDESNPVHALRSPDGDTLPDERFDGLTRLARHHFGVTVALIMQVDAQRQWFSSYDCLSAGPLFPPSPRELSFCGKTTCDDELLVVPDTLADKRFYSHPLVMDTPRVRFYAQCPLRASNGEPLGAFCLLDTRPRELNQAEHECLREFARLAEVIVERDHVAAQLKEEQDALCEREKRMALAIAGSGTGIWDRNIVTNEIHYSAGWKAILGYADWELTNELNESYKRVHPDDLAYVQAAIQAHFDQKTPSYEVEHRIRCKDGGYKWISSRGKVVSRDTAGRPLRMIGTTTDITAMRAMSERLQESVDLITSLTNEVPGLVFQYRLLPNGESFFSYASAGIEDIYEITPQQVATSAAIINSIVHPDDLAAYRASLEHSAASLTPWHLEYRVELPRRGLCWRQGDAQPRRLEDGSTLWHGFITDVTERKRTESELKEFATIDFMTQLPNRRHFMVQLEAVLARIRHTKEGIAAILMCDLDHFKLINDTWGHAVGDRALRHFASLLQAELGKQGIAGRVGGEEFAVVLPGIGLKDARAFAERVQQRIVEAPLMESDWRIALTVSIGITVMNAADAAPDASLSRSDAALYRAKERGRNRIECH</sequence>
<dbReference type="CDD" id="cd00130">
    <property type="entry name" value="PAS"/>
    <property type="match status" value="2"/>
</dbReference>
<evidence type="ECO:0000259" key="1">
    <source>
        <dbReference type="PROSITE" id="PS50113"/>
    </source>
</evidence>
<dbReference type="InterPro" id="IPR003018">
    <property type="entry name" value="GAF"/>
</dbReference>
<dbReference type="InterPro" id="IPR035965">
    <property type="entry name" value="PAS-like_dom_sf"/>
</dbReference>
<dbReference type="PROSITE" id="PS50113">
    <property type="entry name" value="PAC"/>
    <property type="match status" value="2"/>
</dbReference>
<feature type="domain" description="PAC" evidence="1">
    <location>
        <begin position="311"/>
        <end position="364"/>
    </location>
</feature>
<dbReference type="InterPro" id="IPR000160">
    <property type="entry name" value="GGDEF_dom"/>
</dbReference>
<keyword evidence="4" id="KW-1185">Reference proteome</keyword>
<dbReference type="InterPro" id="IPR000014">
    <property type="entry name" value="PAS"/>
</dbReference>
<dbReference type="Pfam" id="PF00990">
    <property type="entry name" value="GGDEF"/>
    <property type="match status" value="1"/>
</dbReference>
<dbReference type="SUPFAM" id="SSF55785">
    <property type="entry name" value="PYP-like sensor domain (PAS domain)"/>
    <property type="match status" value="2"/>
</dbReference>
<accession>A0ABW8MLP6</accession>
<reference evidence="3 4" key="2">
    <citation type="submission" date="2024-11" db="EMBL/GenBank/DDBJ databases">
        <title>Using genomics to understand microbial adaptation to soil warming.</title>
        <authorList>
            <person name="Deangelis K.M. PhD."/>
        </authorList>
    </citation>
    <scope>NUCLEOTIDE SEQUENCE [LARGE SCALE GENOMIC DNA]</scope>
    <source>
        <strain evidence="3 4">GAS97</strain>
    </source>
</reference>
<dbReference type="NCBIfam" id="TIGR00229">
    <property type="entry name" value="sensory_box"/>
    <property type="match status" value="1"/>
</dbReference>
<evidence type="ECO:0000313" key="3">
    <source>
        <dbReference type="EMBL" id="MFK4444299.1"/>
    </source>
</evidence>
<dbReference type="SMART" id="SM00267">
    <property type="entry name" value="GGDEF"/>
    <property type="match status" value="1"/>
</dbReference>
<gene>
    <name evidence="3" type="ORF">ABH943_004321</name>
</gene>
<dbReference type="Pfam" id="PF01590">
    <property type="entry name" value="GAF"/>
    <property type="match status" value="1"/>
</dbReference>
<dbReference type="Proteomes" id="UP001620514">
    <property type="component" value="Unassembled WGS sequence"/>
</dbReference>
<feature type="domain" description="GGDEF" evidence="2">
    <location>
        <begin position="528"/>
        <end position="659"/>
    </location>
</feature>
<protein>
    <submittedName>
        <fullName evidence="3">Diguanylate cyclase (GGDEF)-like protein/PAS domain S-box-containing protein</fullName>
    </submittedName>
</protein>